<dbReference type="InterPro" id="IPR023772">
    <property type="entry name" value="DNA-bd_HTH_TetR-type_CS"/>
</dbReference>
<evidence type="ECO:0000256" key="1">
    <source>
        <dbReference type="ARBA" id="ARBA00023015"/>
    </source>
</evidence>
<dbReference type="EMBL" id="CP024201">
    <property type="protein sequence ID" value="ATQ41981.1"/>
    <property type="molecule type" value="Genomic_DNA"/>
</dbReference>
<feature type="DNA-binding region" description="H-T-H motif" evidence="4">
    <location>
        <begin position="32"/>
        <end position="51"/>
    </location>
</feature>
<organism evidence="6 7">
    <name type="scientific">Caulobacter mirabilis</name>
    <dbReference type="NCBI Taxonomy" id="69666"/>
    <lineage>
        <taxon>Bacteria</taxon>
        <taxon>Pseudomonadati</taxon>
        <taxon>Pseudomonadota</taxon>
        <taxon>Alphaproteobacteria</taxon>
        <taxon>Caulobacterales</taxon>
        <taxon>Caulobacteraceae</taxon>
        <taxon>Caulobacter</taxon>
    </lineage>
</organism>
<feature type="domain" description="HTH tetR-type" evidence="5">
    <location>
        <begin position="9"/>
        <end position="69"/>
    </location>
</feature>
<evidence type="ECO:0000256" key="3">
    <source>
        <dbReference type="ARBA" id="ARBA00023163"/>
    </source>
</evidence>
<dbReference type="RefSeq" id="WP_099621237.1">
    <property type="nucleotide sequence ID" value="NZ_CP024201.1"/>
</dbReference>
<keyword evidence="2 4" id="KW-0238">DNA-binding</keyword>
<evidence type="ECO:0000259" key="5">
    <source>
        <dbReference type="PROSITE" id="PS50977"/>
    </source>
</evidence>
<evidence type="ECO:0000313" key="6">
    <source>
        <dbReference type="EMBL" id="ATQ41981.1"/>
    </source>
</evidence>
<dbReference type="PANTHER" id="PTHR30055:SF234">
    <property type="entry name" value="HTH-TYPE TRANSCRIPTIONAL REGULATOR BETI"/>
    <property type="match status" value="1"/>
</dbReference>
<dbReference type="GO" id="GO:0003700">
    <property type="term" value="F:DNA-binding transcription factor activity"/>
    <property type="evidence" value="ECO:0007669"/>
    <property type="project" value="TreeGrafter"/>
</dbReference>
<keyword evidence="7" id="KW-1185">Reference proteome</keyword>
<dbReference type="PRINTS" id="PR00455">
    <property type="entry name" value="HTHTETR"/>
</dbReference>
<dbReference type="Gene3D" id="1.10.357.10">
    <property type="entry name" value="Tetracycline Repressor, domain 2"/>
    <property type="match status" value="1"/>
</dbReference>
<dbReference type="InterPro" id="IPR001647">
    <property type="entry name" value="HTH_TetR"/>
</dbReference>
<dbReference type="InterPro" id="IPR049484">
    <property type="entry name" value="Rv0078-like_C"/>
</dbReference>
<gene>
    <name evidence="6" type="ORF">CSW64_05915</name>
</gene>
<reference evidence="6 7" key="1">
    <citation type="submission" date="2017-10" db="EMBL/GenBank/DDBJ databases">
        <title>Genome sequence of Caulobacter mirabilis FWC38.</title>
        <authorList>
            <person name="Fiebig A."/>
            <person name="Crosson S."/>
        </authorList>
    </citation>
    <scope>NUCLEOTIDE SEQUENCE [LARGE SCALE GENOMIC DNA]</scope>
    <source>
        <strain evidence="6 7">FWC 38</strain>
    </source>
</reference>
<dbReference type="InterPro" id="IPR050109">
    <property type="entry name" value="HTH-type_TetR-like_transc_reg"/>
</dbReference>
<evidence type="ECO:0000256" key="4">
    <source>
        <dbReference type="PROSITE-ProRule" id="PRU00335"/>
    </source>
</evidence>
<protein>
    <submittedName>
        <fullName evidence="6">TetR family transcriptional regulator</fullName>
    </submittedName>
</protein>
<keyword evidence="1" id="KW-0805">Transcription regulation</keyword>
<evidence type="ECO:0000313" key="7">
    <source>
        <dbReference type="Proteomes" id="UP000228945"/>
    </source>
</evidence>
<proteinExistence type="predicted"/>
<sequence>MARQADRSAATTRRLLDTARMLFARDGYDRVSIDLIVAEAGLTKGAFYHHFASKQAVFERVLDEAQAGIAARQAEGPGPAPGTPATRSLALGAVGYLRLANDPAIRRILLEDGPRVLGWERWREIDDVHFAGRVRGALARIMGVDAPLVEAATRVVLGAIMEAALASGRADDPEAVVARYGETIERMLEGFAASR</sequence>
<dbReference type="PROSITE" id="PS01081">
    <property type="entry name" value="HTH_TETR_1"/>
    <property type="match status" value="1"/>
</dbReference>
<accession>A0A2D2AVI5</accession>
<dbReference type="PROSITE" id="PS50977">
    <property type="entry name" value="HTH_TETR_2"/>
    <property type="match status" value="1"/>
</dbReference>
<dbReference type="PANTHER" id="PTHR30055">
    <property type="entry name" value="HTH-TYPE TRANSCRIPTIONAL REGULATOR RUTR"/>
    <property type="match status" value="1"/>
</dbReference>
<dbReference type="OrthoDB" id="9798857at2"/>
<evidence type="ECO:0000256" key="2">
    <source>
        <dbReference type="ARBA" id="ARBA00023125"/>
    </source>
</evidence>
<dbReference type="Pfam" id="PF21351">
    <property type="entry name" value="TetR_C_41"/>
    <property type="match status" value="1"/>
</dbReference>
<dbReference type="Pfam" id="PF00440">
    <property type="entry name" value="TetR_N"/>
    <property type="match status" value="1"/>
</dbReference>
<dbReference type="Proteomes" id="UP000228945">
    <property type="component" value="Chromosome"/>
</dbReference>
<keyword evidence="3" id="KW-0804">Transcription</keyword>
<dbReference type="SUPFAM" id="SSF46689">
    <property type="entry name" value="Homeodomain-like"/>
    <property type="match status" value="1"/>
</dbReference>
<dbReference type="KEGG" id="cmb:CSW64_05915"/>
<dbReference type="AlphaFoldDB" id="A0A2D2AVI5"/>
<dbReference type="InterPro" id="IPR009057">
    <property type="entry name" value="Homeodomain-like_sf"/>
</dbReference>
<dbReference type="GO" id="GO:0000976">
    <property type="term" value="F:transcription cis-regulatory region binding"/>
    <property type="evidence" value="ECO:0007669"/>
    <property type="project" value="TreeGrafter"/>
</dbReference>
<name>A0A2D2AVI5_9CAUL</name>